<reference evidence="3 4" key="1">
    <citation type="submission" date="2020-08" db="EMBL/GenBank/DDBJ databases">
        <title>A Genomic Blueprint of the Chicken Gut Microbiome.</title>
        <authorList>
            <person name="Gilroy R."/>
            <person name="Ravi A."/>
            <person name="Getino M."/>
            <person name="Pursley I."/>
            <person name="Horton D.L."/>
            <person name="Alikhan N.-F."/>
            <person name="Baker D."/>
            <person name="Gharbi K."/>
            <person name="Hall N."/>
            <person name="Watson M."/>
            <person name="Adriaenssens E.M."/>
            <person name="Foster-Nyarko E."/>
            <person name="Jarju S."/>
            <person name="Secka A."/>
            <person name="Antonio M."/>
            <person name="Oren A."/>
            <person name="Chaudhuri R."/>
            <person name="La Ragione R.M."/>
            <person name="Hildebrand F."/>
            <person name="Pallen M.J."/>
        </authorList>
    </citation>
    <scope>NUCLEOTIDE SEQUENCE [LARGE SCALE GENOMIC DNA]</scope>
    <source>
        <strain evidence="3 4">Sa1CUA4</strain>
    </source>
</reference>
<keyword evidence="1 3" id="KW-0808">Transferase</keyword>
<dbReference type="Proteomes" id="UP000602532">
    <property type="component" value="Unassembled WGS sequence"/>
</dbReference>
<evidence type="ECO:0000256" key="1">
    <source>
        <dbReference type="ARBA" id="ARBA00022679"/>
    </source>
</evidence>
<keyword evidence="4" id="KW-1185">Reference proteome</keyword>
<dbReference type="EMBL" id="JACSPM010000002">
    <property type="protein sequence ID" value="MBD8023555.1"/>
    <property type="molecule type" value="Genomic_DNA"/>
</dbReference>
<dbReference type="Gene3D" id="3.90.550.10">
    <property type="entry name" value="Spore Coat Polysaccharide Biosynthesis Protein SpsA, Chain A"/>
    <property type="match status" value="1"/>
</dbReference>
<comment type="caution">
    <text evidence="3">The sequence shown here is derived from an EMBL/GenBank/DDBJ whole genome shotgun (WGS) entry which is preliminary data.</text>
</comment>
<organism evidence="3 4">
    <name type="scientific">Microbacterium gallinarum</name>
    <dbReference type="NCBI Taxonomy" id="2762209"/>
    <lineage>
        <taxon>Bacteria</taxon>
        <taxon>Bacillati</taxon>
        <taxon>Actinomycetota</taxon>
        <taxon>Actinomycetes</taxon>
        <taxon>Micrococcales</taxon>
        <taxon>Microbacteriaceae</taxon>
        <taxon>Microbacterium</taxon>
    </lineage>
</organism>
<name>A0ABR8X2J3_9MICO</name>
<evidence type="ECO:0000313" key="3">
    <source>
        <dbReference type="EMBL" id="MBD8023555.1"/>
    </source>
</evidence>
<protein>
    <submittedName>
        <fullName evidence="3">NTP transferase domain-containing protein</fullName>
    </submittedName>
</protein>
<feature type="domain" description="MobA-like NTP transferase" evidence="2">
    <location>
        <begin position="30"/>
        <end position="186"/>
    </location>
</feature>
<dbReference type="InterPro" id="IPR029044">
    <property type="entry name" value="Nucleotide-diphossugar_trans"/>
</dbReference>
<sequence length="227" mass="22998">MCASSPRPAARAATGIVPARNDVSAGSLGAILLAGGRASRVGGAVKPLFDVGGITLIGAAVAAVADAGAEPVTAVGPLLDPGLRVGWIREDPPFAGPTAGVVAALASWDPSSDPEWTLLLACDLPAVGAAVRRLVADLPLLPSGSDGMCLADASSRPQWLIGVYRTRSLRAAASALPDAGRDAPVRALIDELSIVVVAAPDDLTRDVDTWEDLEEARARAAQAEETS</sequence>
<dbReference type="PANTHER" id="PTHR19136">
    <property type="entry name" value="MOLYBDENUM COFACTOR GUANYLYLTRANSFERASE"/>
    <property type="match status" value="1"/>
</dbReference>
<dbReference type="InterPro" id="IPR025877">
    <property type="entry name" value="MobA-like_NTP_Trfase"/>
</dbReference>
<dbReference type="GO" id="GO:0016740">
    <property type="term" value="F:transferase activity"/>
    <property type="evidence" value="ECO:0007669"/>
    <property type="project" value="UniProtKB-KW"/>
</dbReference>
<accession>A0ABR8X2J3</accession>
<dbReference type="SUPFAM" id="SSF53448">
    <property type="entry name" value="Nucleotide-diphospho-sugar transferases"/>
    <property type="match status" value="1"/>
</dbReference>
<dbReference type="PANTHER" id="PTHR19136:SF81">
    <property type="entry name" value="MOLYBDENUM COFACTOR GUANYLYLTRANSFERASE"/>
    <property type="match status" value="1"/>
</dbReference>
<dbReference type="Pfam" id="PF12804">
    <property type="entry name" value="NTP_transf_3"/>
    <property type="match status" value="1"/>
</dbReference>
<proteinExistence type="predicted"/>
<gene>
    <name evidence="3" type="ORF">H9622_08135</name>
</gene>
<evidence type="ECO:0000259" key="2">
    <source>
        <dbReference type="Pfam" id="PF12804"/>
    </source>
</evidence>
<evidence type="ECO:0000313" key="4">
    <source>
        <dbReference type="Proteomes" id="UP000602532"/>
    </source>
</evidence>